<dbReference type="InterPro" id="IPR029057">
    <property type="entry name" value="PRTase-like"/>
</dbReference>
<dbReference type="GO" id="GO:0000287">
    <property type="term" value="F:magnesium ion binding"/>
    <property type="evidence" value="ECO:0007669"/>
    <property type="project" value="TreeGrafter"/>
</dbReference>
<protein>
    <recommendedName>
        <fullName evidence="5 15">Hypoxanthine phosphoribosyltransferase</fullName>
        <ecNumber evidence="5 15">2.4.2.8</ecNumber>
    </recommendedName>
</protein>
<reference evidence="17 18" key="1">
    <citation type="submission" date="2018-08" db="EMBL/GenBank/DDBJ databases">
        <title>Acidipila sp. 4G-K13, an acidobacterium isolated from forest soil.</title>
        <authorList>
            <person name="Gao Z.-H."/>
            <person name="Qiu L.-H."/>
        </authorList>
    </citation>
    <scope>NUCLEOTIDE SEQUENCE [LARGE SCALE GENOMIC DNA]</scope>
    <source>
        <strain evidence="17 18">4G-K13</strain>
    </source>
</reference>
<comment type="caution">
    <text evidence="17">The sequence shown here is derived from an EMBL/GenBank/DDBJ whole genome shotgun (WGS) entry which is preliminary data.</text>
</comment>
<dbReference type="InterPro" id="IPR000836">
    <property type="entry name" value="PRTase_dom"/>
</dbReference>
<dbReference type="GO" id="GO:0005829">
    <property type="term" value="C:cytosol"/>
    <property type="evidence" value="ECO:0007669"/>
    <property type="project" value="TreeGrafter"/>
</dbReference>
<dbReference type="GO" id="GO:0032264">
    <property type="term" value="P:IMP salvage"/>
    <property type="evidence" value="ECO:0007669"/>
    <property type="project" value="UniProtKB-UniPathway"/>
</dbReference>
<keyword evidence="9 15" id="KW-0479">Metal-binding</keyword>
<dbReference type="AlphaFoldDB" id="A0A372IS79"/>
<dbReference type="GO" id="GO:0006166">
    <property type="term" value="P:purine ribonucleoside salvage"/>
    <property type="evidence" value="ECO:0007669"/>
    <property type="project" value="UniProtKB-KW"/>
</dbReference>
<evidence type="ECO:0000256" key="6">
    <source>
        <dbReference type="ARBA" id="ARBA00022490"/>
    </source>
</evidence>
<comment type="catalytic activity">
    <reaction evidence="14">
        <text>IMP + diphosphate = hypoxanthine + 5-phospho-alpha-D-ribose 1-diphosphate</text>
        <dbReference type="Rhea" id="RHEA:17973"/>
        <dbReference type="ChEBI" id="CHEBI:17368"/>
        <dbReference type="ChEBI" id="CHEBI:33019"/>
        <dbReference type="ChEBI" id="CHEBI:58017"/>
        <dbReference type="ChEBI" id="CHEBI:58053"/>
        <dbReference type="EC" id="2.4.2.8"/>
    </reaction>
    <physiologicalReaction direction="right-to-left" evidence="14">
        <dbReference type="Rhea" id="RHEA:17975"/>
    </physiologicalReaction>
</comment>
<dbReference type="Gene3D" id="3.40.50.2020">
    <property type="match status" value="1"/>
</dbReference>
<dbReference type="EC" id="2.4.2.8" evidence="5 15"/>
<evidence type="ECO:0000256" key="13">
    <source>
        <dbReference type="ARBA" id="ARBA00048811"/>
    </source>
</evidence>
<keyword evidence="8 15" id="KW-0808">Transferase</keyword>
<comment type="subcellular location">
    <subcellularLocation>
        <location evidence="2 15">Cytoplasm</location>
    </subcellularLocation>
</comment>
<sequence length="182" mass="20409">MSTPTAVAGLEILFSREQIHQRVAEIGRQIDQDFAGERIILVGVLKGAAIFLSDLARNISIENTFDFVAVSSYGKGQRTSGAVRLIKDLDAHIENKNVIIVEDILDTGLTLCFLRSLFEQHKPRSLRIAALLDKPSRRLEKIDADYVGFTIPNQFVVGYGMDYAERFRNLPDICLMPPDFPE</sequence>
<comment type="pathway">
    <text evidence="3 15">Purine metabolism; IMP biosynthesis via salvage pathway; IMP from hypoxanthine: step 1/1.</text>
</comment>
<accession>A0A372IS79</accession>
<keyword evidence="12 15" id="KW-0460">Magnesium</keyword>
<evidence type="ECO:0000256" key="15">
    <source>
        <dbReference type="RuleBase" id="RU364099"/>
    </source>
</evidence>
<comment type="catalytic activity">
    <reaction evidence="13">
        <text>GMP + diphosphate = guanine + 5-phospho-alpha-D-ribose 1-diphosphate</text>
        <dbReference type="Rhea" id="RHEA:25424"/>
        <dbReference type="ChEBI" id="CHEBI:16235"/>
        <dbReference type="ChEBI" id="CHEBI:33019"/>
        <dbReference type="ChEBI" id="CHEBI:58017"/>
        <dbReference type="ChEBI" id="CHEBI:58115"/>
        <dbReference type="EC" id="2.4.2.8"/>
    </reaction>
    <physiologicalReaction direction="right-to-left" evidence="13">
        <dbReference type="Rhea" id="RHEA:25426"/>
    </physiologicalReaction>
</comment>
<dbReference type="InterPro" id="IPR005904">
    <property type="entry name" value="Hxn_phspho_trans"/>
</dbReference>
<evidence type="ECO:0000256" key="12">
    <source>
        <dbReference type="ARBA" id="ARBA00022842"/>
    </source>
</evidence>
<dbReference type="GO" id="GO:0032263">
    <property type="term" value="P:GMP salvage"/>
    <property type="evidence" value="ECO:0007669"/>
    <property type="project" value="TreeGrafter"/>
</dbReference>
<dbReference type="GO" id="GO:0046100">
    <property type="term" value="P:hypoxanthine metabolic process"/>
    <property type="evidence" value="ECO:0007669"/>
    <property type="project" value="TreeGrafter"/>
</dbReference>
<evidence type="ECO:0000256" key="10">
    <source>
        <dbReference type="ARBA" id="ARBA00022726"/>
    </source>
</evidence>
<dbReference type="Pfam" id="PF00156">
    <property type="entry name" value="Pribosyltran"/>
    <property type="match status" value="1"/>
</dbReference>
<dbReference type="GO" id="GO:0006178">
    <property type="term" value="P:guanine salvage"/>
    <property type="evidence" value="ECO:0007669"/>
    <property type="project" value="TreeGrafter"/>
</dbReference>
<dbReference type="PANTHER" id="PTHR43340">
    <property type="entry name" value="HYPOXANTHINE-GUANINE PHOSPHORIBOSYLTRANSFERASE"/>
    <property type="match status" value="1"/>
</dbReference>
<keyword evidence="18" id="KW-1185">Reference proteome</keyword>
<dbReference type="SUPFAM" id="SSF53271">
    <property type="entry name" value="PRTase-like"/>
    <property type="match status" value="1"/>
</dbReference>
<dbReference type="RefSeq" id="WP_117298535.1">
    <property type="nucleotide sequence ID" value="NZ_QVQT02000002.1"/>
</dbReference>
<evidence type="ECO:0000256" key="7">
    <source>
        <dbReference type="ARBA" id="ARBA00022676"/>
    </source>
</evidence>
<evidence type="ECO:0000256" key="5">
    <source>
        <dbReference type="ARBA" id="ARBA00011895"/>
    </source>
</evidence>
<dbReference type="OrthoDB" id="9802824at2"/>
<dbReference type="InterPro" id="IPR050408">
    <property type="entry name" value="HGPRT"/>
</dbReference>
<proteinExistence type="inferred from homology"/>
<dbReference type="UniPathway" id="UPA00591">
    <property type="reaction ID" value="UER00648"/>
</dbReference>
<evidence type="ECO:0000256" key="3">
    <source>
        <dbReference type="ARBA" id="ARBA00004669"/>
    </source>
</evidence>
<keyword evidence="10 15" id="KW-0660">Purine salvage</keyword>
<keyword evidence="7 15" id="KW-0328">Glycosyltransferase</keyword>
<dbReference type="GO" id="GO:0052657">
    <property type="term" value="F:guanine phosphoribosyltransferase activity"/>
    <property type="evidence" value="ECO:0007669"/>
    <property type="project" value="UniProtKB-ARBA"/>
</dbReference>
<evidence type="ECO:0000256" key="4">
    <source>
        <dbReference type="ARBA" id="ARBA00008391"/>
    </source>
</evidence>
<keyword evidence="6 15" id="KW-0963">Cytoplasm</keyword>
<dbReference type="Proteomes" id="UP000264702">
    <property type="component" value="Unassembled WGS sequence"/>
</dbReference>
<dbReference type="EMBL" id="QVQT01000002">
    <property type="protein sequence ID" value="RFU17787.1"/>
    <property type="molecule type" value="Genomic_DNA"/>
</dbReference>
<comment type="cofactor">
    <cofactor evidence="1 15">
        <name>Mg(2+)</name>
        <dbReference type="ChEBI" id="CHEBI:18420"/>
    </cofactor>
</comment>
<evidence type="ECO:0000259" key="16">
    <source>
        <dbReference type="Pfam" id="PF00156"/>
    </source>
</evidence>
<evidence type="ECO:0000256" key="2">
    <source>
        <dbReference type="ARBA" id="ARBA00004496"/>
    </source>
</evidence>
<evidence type="ECO:0000256" key="9">
    <source>
        <dbReference type="ARBA" id="ARBA00022723"/>
    </source>
</evidence>
<dbReference type="GO" id="GO:0000166">
    <property type="term" value="F:nucleotide binding"/>
    <property type="evidence" value="ECO:0007669"/>
    <property type="project" value="UniProtKB-KW"/>
</dbReference>
<name>A0A372IS79_9BACT</name>
<dbReference type="FunFam" id="3.40.50.2020:FF:000006">
    <property type="entry name" value="Hypoxanthine phosphoribosyltransferase"/>
    <property type="match status" value="1"/>
</dbReference>
<comment type="similarity">
    <text evidence="4 15">Belongs to the purine/pyrimidine phosphoribosyltransferase family.</text>
</comment>
<evidence type="ECO:0000256" key="1">
    <source>
        <dbReference type="ARBA" id="ARBA00001946"/>
    </source>
</evidence>
<dbReference type="GO" id="GO:0004422">
    <property type="term" value="F:hypoxanthine phosphoribosyltransferase activity"/>
    <property type="evidence" value="ECO:0007669"/>
    <property type="project" value="InterPro"/>
</dbReference>
<dbReference type="CDD" id="cd06223">
    <property type="entry name" value="PRTases_typeI"/>
    <property type="match status" value="1"/>
</dbReference>
<evidence type="ECO:0000313" key="18">
    <source>
        <dbReference type="Proteomes" id="UP000264702"/>
    </source>
</evidence>
<evidence type="ECO:0000313" key="17">
    <source>
        <dbReference type="EMBL" id="RFU17787.1"/>
    </source>
</evidence>
<evidence type="ECO:0000256" key="8">
    <source>
        <dbReference type="ARBA" id="ARBA00022679"/>
    </source>
</evidence>
<dbReference type="NCBIfam" id="TIGR01203">
    <property type="entry name" value="HGPRTase"/>
    <property type="match status" value="1"/>
</dbReference>
<gene>
    <name evidence="17" type="primary">hpt</name>
    <name evidence="17" type="ORF">D0Y96_06645</name>
</gene>
<organism evidence="17 18">
    <name type="scientific">Paracidobacterium acidisoli</name>
    <dbReference type="NCBI Taxonomy" id="2303751"/>
    <lineage>
        <taxon>Bacteria</taxon>
        <taxon>Pseudomonadati</taxon>
        <taxon>Acidobacteriota</taxon>
        <taxon>Terriglobia</taxon>
        <taxon>Terriglobales</taxon>
        <taxon>Acidobacteriaceae</taxon>
        <taxon>Paracidobacterium</taxon>
    </lineage>
</organism>
<dbReference type="PANTHER" id="PTHR43340:SF1">
    <property type="entry name" value="HYPOXANTHINE PHOSPHORIBOSYLTRANSFERASE"/>
    <property type="match status" value="1"/>
</dbReference>
<feature type="domain" description="Phosphoribosyltransferase" evidence="16">
    <location>
        <begin position="16"/>
        <end position="163"/>
    </location>
</feature>
<keyword evidence="11 15" id="KW-0547">Nucleotide-binding</keyword>
<evidence type="ECO:0000256" key="11">
    <source>
        <dbReference type="ARBA" id="ARBA00022741"/>
    </source>
</evidence>
<evidence type="ECO:0000256" key="14">
    <source>
        <dbReference type="ARBA" id="ARBA00049402"/>
    </source>
</evidence>